<feature type="region of interest" description="Disordered" evidence="1">
    <location>
        <begin position="53"/>
        <end position="95"/>
    </location>
</feature>
<organism evidence="3 4">
    <name type="scientific">Candidatus Fonsibacter lacus</name>
    <dbReference type="NCBI Taxonomy" id="2576439"/>
    <lineage>
        <taxon>Bacteria</taxon>
        <taxon>Pseudomonadati</taxon>
        <taxon>Pseudomonadota</taxon>
        <taxon>Alphaproteobacteria</taxon>
        <taxon>Candidatus Pelagibacterales</taxon>
        <taxon>Candidatus Pelagibacterales incertae sedis</taxon>
        <taxon>Candidatus Fonsibacter</taxon>
    </lineage>
</organism>
<proteinExistence type="predicted"/>
<dbReference type="EMBL" id="RFXN01000038">
    <property type="protein sequence ID" value="NBR93940.1"/>
    <property type="molecule type" value="Genomic_DNA"/>
</dbReference>
<dbReference type="Proteomes" id="UP000740727">
    <property type="component" value="Unassembled WGS sequence"/>
</dbReference>
<comment type="caution">
    <text evidence="3">The sequence shown here is derived from an EMBL/GenBank/DDBJ whole genome shotgun (WGS) entry which is preliminary data.</text>
</comment>
<evidence type="ECO:0000313" key="4">
    <source>
        <dbReference type="Proteomes" id="UP000740727"/>
    </source>
</evidence>
<accession>A0A965LL20</accession>
<dbReference type="AlphaFoldDB" id="A0A965LL20"/>
<evidence type="ECO:0000256" key="1">
    <source>
        <dbReference type="SAM" id="MobiDB-lite"/>
    </source>
</evidence>
<name>A0A965LL20_9PROT</name>
<sequence>MARTLKTLILVIFLNVALFSKPNLANAGECAQTCVTVTREGGELVITARRDPVKRKPVASASPSSSPSPSPTHAPFTTTQKSVSKRKAKSRPSLSDQIREVLPSVSFSILPRSGALIWEPLLIHQAGCAPVRKTLPILDTSITLDLQPTIQWSWGDGYLIDMRCAWEGRYRTPISGWMEIPPGIISSWRQIVELFRARVFFTE</sequence>
<protein>
    <submittedName>
        <fullName evidence="3">Uncharacterized protein</fullName>
    </submittedName>
</protein>
<keyword evidence="2" id="KW-0732">Signal</keyword>
<evidence type="ECO:0000313" key="3">
    <source>
        <dbReference type="EMBL" id="NBR93940.1"/>
    </source>
</evidence>
<gene>
    <name evidence="3" type="ORF">EBT44_03760</name>
</gene>
<feature type="chain" id="PRO_5037696604" evidence="2">
    <location>
        <begin position="26"/>
        <end position="203"/>
    </location>
</feature>
<feature type="signal peptide" evidence="2">
    <location>
        <begin position="1"/>
        <end position="25"/>
    </location>
</feature>
<reference evidence="3" key="1">
    <citation type="submission" date="2018-10" db="EMBL/GenBank/DDBJ databases">
        <title>Iterative Subtractive Binning of Freshwater Chronoseries Metagenomes Recovers Nearly Complete Genomes from over Four Hundred Novel Species.</title>
        <authorList>
            <person name="Rodriguez-R L.M."/>
            <person name="Tsementzi D."/>
            <person name="Luo C."/>
            <person name="Konstantinidis K.T."/>
        </authorList>
    </citation>
    <scope>NUCLEOTIDE SEQUENCE</scope>
    <source>
        <strain evidence="3">WB5_2A_028</strain>
    </source>
</reference>
<evidence type="ECO:0000256" key="2">
    <source>
        <dbReference type="SAM" id="SignalP"/>
    </source>
</evidence>